<keyword evidence="8" id="KW-1185">Reference proteome</keyword>
<name>A0A224VFL8_9LACO</name>
<reference evidence="6" key="3">
    <citation type="submission" date="2019-02" db="EMBL/GenBank/DDBJ databases">
        <authorList>
            <person name="Buron G."/>
            <person name="Chaylann A."/>
            <person name="Dolejs I."/>
            <person name="Forster J."/>
            <person name="Miks M.H."/>
        </authorList>
    </citation>
    <scope>NUCLEOTIDE SEQUENCE</scope>
    <source>
        <strain evidence="6">DSM 10551</strain>
    </source>
</reference>
<sequence length="188" mass="21069">MATIKDISRLAQVSPGTVSRALRPDKSDYVAKETRDKVREVADKLGYEYSLQPKPDKNQLNFALLTTLSLEEETRDEYWRFIRRGVYEAAESQNINIKRVIRMDEGVDPQTLGECDAVIIVGTLSPTGINTIKSVNRNVVLVDGGSNANDQVDVVDTNLAEVTTQALTEMAKQSQTISNNRFHRRFPP</sequence>
<evidence type="ECO:0000313" key="7">
    <source>
        <dbReference type="Proteomes" id="UP000214739"/>
    </source>
</evidence>
<reference evidence="6 8" key="2">
    <citation type="journal article" date="2019" name="Appl. Microbiol. Biotechnol.">
        <title>Uncovering carbohydrate metabolism through a genotype-phenotype association study of 56 lactic acid bacteria genomes.</title>
        <authorList>
            <person name="Buron-Moles G."/>
            <person name="Chailyan A."/>
            <person name="Dolejs I."/>
            <person name="Forster J."/>
            <person name="Miks M.H."/>
        </authorList>
    </citation>
    <scope>NUCLEOTIDE SEQUENCE [LARGE SCALE GENOMIC DNA]</scope>
    <source>
        <strain evidence="6 8">DSM 10551</strain>
    </source>
</reference>
<evidence type="ECO:0000256" key="2">
    <source>
        <dbReference type="ARBA" id="ARBA00023125"/>
    </source>
</evidence>
<dbReference type="PANTHER" id="PTHR30146">
    <property type="entry name" value="LACI-RELATED TRANSCRIPTIONAL REPRESSOR"/>
    <property type="match status" value="1"/>
</dbReference>
<evidence type="ECO:0000313" key="6">
    <source>
        <dbReference type="EMBL" id="TDG93840.1"/>
    </source>
</evidence>
<dbReference type="RefSeq" id="WP_225364073.1">
    <property type="nucleotide sequence ID" value="NZ_BAAAXO010000011.1"/>
</dbReference>
<reference evidence="5 7" key="1">
    <citation type="journal article" date="2017" name="Biosci Microbiota Food Health">
        <title>Genomic characterization reconfirms the taxonomic status of Lactobacillus parakefiri.</title>
        <authorList>
            <person name="Tanizawa Y."/>
            <person name="Kobayashi H."/>
            <person name="Kaminuma E."/>
            <person name="Sakamoto M."/>
            <person name="Ohkuma M."/>
            <person name="Nakamura Y."/>
            <person name="Arita M."/>
            <person name="Tohno M."/>
        </authorList>
    </citation>
    <scope>NUCLEOTIDE SEQUENCE [LARGE SCALE GENOMIC DNA]</scope>
    <source>
        <strain evidence="5 7">JCM 8573</strain>
    </source>
</reference>
<keyword evidence="2" id="KW-0238">DNA-binding</keyword>
<evidence type="ECO:0000256" key="3">
    <source>
        <dbReference type="ARBA" id="ARBA00023163"/>
    </source>
</evidence>
<dbReference type="InterPro" id="IPR000843">
    <property type="entry name" value="HTH_LacI"/>
</dbReference>
<evidence type="ECO:0000256" key="1">
    <source>
        <dbReference type="ARBA" id="ARBA00023015"/>
    </source>
</evidence>
<protein>
    <submittedName>
        <fullName evidence="5">LacI family transcriptional regulator</fullName>
    </submittedName>
</protein>
<dbReference type="Proteomes" id="UP000294668">
    <property type="component" value="Unassembled WGS sequence"/>
</dbReference>
<dbReference type="PROSITE" id="PS50932">
    <property type="entry name" value="HTH_LACI_2"/>
    <property type="match status" value="1"/>
</dbReference>
<dbReference type="Proteomes" id="UP000214739">
    <property type="component" value="Unassembled WGS sequence"/>
</dbReference>
<dbReference type="EMBL" id="PUFL01000029">
    <property type="protein sequence ID" value="TDG93840.1"/>
    <property type="molecule type" value="Genomic_DNA"/>
</dbReference>
<dbReference type="Gene3D" id="1.10.260.40">
    <property type="entry name" value="lambda repressor-like DNA-binding domains"/>
    <property type="match status" value="1"/>
</dbReference>
<gene>
    <name evidence="5" type="primary">lacI_2</name>
    <name evidence="6" type="ORF">C5L28_000726</name>
    <name evidence="5" type="ORF">LPKJCM_00195</name>
</gene>
<dbReference type="CDD" id="cd01392">
    <property type="entry name" value="HTH_LacI"/>
    <property type="match status" value="1"/>
</dbReference>
<feature type="domain" description="HTH lacI-type" evidence="4">
    <location>
        <begin position="2"/>
        <end position="58"/>
    </location>
</feature>
<dbReference type="GO" id="GO:0000976">
    <property type="term" value="F:transcription cis-regulatory region binding"/>
    <property type="evidence" value="ECO:0007669"/>
    <property type="project" value="TreeGrafter"/>
</dbReference>
<evidence type="ECO:0000313" key="8">
    <source>
        <dbReference type="Proteomes" id="UP000294668"/>
    </source>
</evidence>
<dbReference type="PANTHER" id="PTHR30146:SF149">
    <property type="entry name" value="HTH-TYPE TRANSCRIPTIONAL REGULATOR EBGR"/>
    <property type="match status" value="1"/>
</dbReference>
<dbReference type="SMART" id="SM00354">
    <property type="entry name" value="HTH_LACI"/>
    <property type="match status" value="1"/>
</dbReference>
<organism evidence="5 7">
    <name type="scientific">Lentilactobacillus parakefiri</name>
    <dbReference type="NCBI Taxonomy" id="152332"/>
    <lineage>
        <taxon>Bacteria</taxon>
        <taxon>Bacillati</taxon>
        <taxon>Bacillota</taxon>
        <taxon>Bacilli</taxon>
        <taxon>Lactobacillales</taxon>
        <taxon>Lactobacillaceae</taxon>
        <taxon>Lentilactobacillus</taxon>
    </lineage>
</organism>
<dbReference type="AlphaFoldDB" id="A0A224VFL8"/>
<keyword evidence="1" id="KW-0805">Transcription regulation</keyword>
<dbReference type="SUPFAM" id="SSF47413">
    <property type="entry name" value="lambda repressor-like DNA-binding domains"/>
    <property type="match status" value="1"/>
</dbReference>
<keyword evidence="3" id="KW-0804">Transcription</keyword>
<accession>A0A224VFL8</accession>
<proteinExistence type="predicted"/>
<evidence type="ECO:0000313" key="5">
    <source>
        <dbReference type="EMBL" id="GAW71124.1"/>
    </source>
</evidence>
<dbReference type="GO" id="GO:0003700">
    <property type="term" value="F:DNA-binding transcription factor activity"/>
    <property type="evidence" value="ECO:0007669"/>
    <property type="project" value="TreeGrafter"/>
</dbReference>
<dbReference type="InterPro" id="IPR010982">
    <property type="entry name" value="Lambda_DNA-bd_dom_sf"/>
</dbReference>
<comment type="caution">
    <text evidence="5">The sequence shown here is derived from an EMBL/GenBank/DDBJ whole genome shotgun (WGS) entry which is preliminary data.</text>
</comment>
<dbReference type="Pfam" id="PF00356">
    <property type="entry name" value="LacI"/>
    <property type="match status" value="1"/>
</dbReference>
<evidence type="ECO:0000259" key="4">
    <source>
        <dbReference type="PROSITE" id="PS50932"/>
    </source>
</evidence>
<dbReference type="EMBL" id="BDGB01000019">
    <property type="protein sequence ID" value="GAW71124.1"/>
    <property type="molecule type" value="Genomic_DNA"/>
</dbReference>